<name>A0A518K7K9_9BACT</name>
<dbReference type="SMART" id="SM00746">
    <property type="entry name" value="TRASH"/>
    <property type="match status" value="4"/>
</dbReference>
<feature type="signal peptide" evidence="1">
    <location>
        <begin position="1"/>
        <end position="22"/>
    </location>
</feature>
<dbReference type="AlphaFoldDB" id="A0A518K7K9"/>
<keyword evidence="1" id="KW-0732">Signal</keyword>
<gene>
    <name evidence="3" type="ORF">Spa11_19870</name>
</gene>
<evidence type="ECO:0000259" key="2">
    <source>
        <dbReference type="SMART" id="SM00746"/>
    </source>
</evidence>
<feature type="chain" id="PRO_5021980135" evidence="1">
    <location>
        <begin position="23"/>
        <end position="281"/>
    </location>
</feature>
<feature type="domain" description="TRASH" evidence="2">
    <location>
        <begin position="163"/>
        <end position="201"/>
    </location>
</feature>
<proteinExistence type="predicted"/>
<dbReference type="KEGG" id="bmei:Spa11_19870"/>
<protein>
    <submittedName>
        <fullName evidence="3">Archaeal TRASH domain protein</fullName>
    </submittedName>
</protein>
<feature type="domain" description="TRASH" evidence="2">
    <location>
        <begin position="100"/>
        <end position="136"/>
    </location>
</feature>
<dbReference type="RefSeq" id="WP_145111375.1">
    <property type="nucleotide sequence ID" value="NZ_CP036349.1"/>
</dbReference>
<evidence type="ECO:0000313" key="4">
    <source>
        <dbReference type="Proteomes" id="UP000316426"/>
    </source>
</evidence>
<feature type="domain" description="TRASH" evidence="2">
    <location>
        <begin position="217"/>
        <end position="253"/>
    </location>
</feature>
<organism evidence="3 4">
    <name type="scientific">Botrimarina mediterranea</name>
    <dbReference type="NCBI Taxonomy" id="2528022"/>
    <lineage>
        <taxon>Bacteria</taxon>
        <taxon>Pseudomonadati</taxon>
        <taxon>Planctomycetota</taxon>
        <taxon>Planctomycetia</taxon>
        <taxon>Pirellulales</taxon>
        <taxon>Lacipirellulaceae</taxon>
        <taxon>Botrimarina</taxon>
    </lineage>
</organism>
<sequence length="281" mass="30663" precursor="true">MNRLTVFVAMVSVIALSHVATAQDAKEAAQLQKQQDKLRVAVQEICPVSGEKLGSMGEPLKVQVGEETVFLCCKGCAGKQVDPAHWATIHTNMAKAQGICPVMKKPLPEDAKSIVVNGQAIFICCPPCEDKITAEPEAYIEQVSALYTTSVRDQLRIAVQDICPVSGEKLGSMGEPLKVQVGEETVFLCCKGCMGKQIKREHWGTIHANFAKAQGICPVMGNDLPKTPKWTIVEGQVVYVCCPPCTKKLAAEPQLYLRKVDALYTAHLDKKAKEDSQRAQR</sequence>
<evidence type="ECO:0000256" key="1">
    <source>
        <dbReference type="SAM" id="SignalP"/>
    </source>
</evidence>
<dbReference type="Proteomes" id="UP000316426">
    <property type="component" value="Chromosome"/>
</dbReference>
<feature type="domain" description="TRASH" evidence="2">
    <location>
        <begin position="46"/>
        <end position="83"/>
    </location>
</feature>
<accession>A0A518K7K9</accession>
<keyword evidence="4" id="KW-1185">Reference proteome</keyword>
<reference evidence="3 4" key="1">
    <citation type="submission" date="2019-02" db="EMBL/GenBank/DDBJ databases">
        <title>Deep-cultivation of Planctomycetes and their phenomic and genomic characterization uncovers novel biology.</title>
        <authorList>
            <person name="Wiegand S."/>
            <person name="Jogler M."/>
            <person name="Boedeker C."/>
            <person name="Pinto D."/>
            <person name="Vollmers J."/>
            <person name="Rivas-Marin E."/>
            <person name="Kohn T."/>
            <person name="Peeters S.H."/>
            <person name="Heuer A."/>
            <person name="Rast P."/>
            <person name="Oberbeckmann S."/>
            <person name="Bunk B."/>
            <person name="Jeske O."/>
            <person name="Meyerdierks A."/>
            <person name="Storesund J.E."/>
            <person name="Kallscheuer N."/>
            <person name="Luecker S."/>
            <person name="Lage O.M."/>
            <person name="Pohl T."/>
            <person name="Merkel B.J."/>
            <person name="Hornburger P."/>
            <person name="Mueller R.-W."/>
            <person name="Bruemmer F."/>
            <person name="Labrenz M."/>
            <person name="Spormann A.M."/>
            <person name="Op den Camp H."/>
            <person name="Overmann J."/>
            <person name="Amann R."/>
            <person name="Jetten M.S.M."/>
            <person name="Mascher T."/>
            <person name="Medema M.H."/>
            <person name="Devos D.P."/>
            <person name="Kaster A.-K."/>
            <person name="Ovreas L."/>
            <person name="Rohde M."/>
            <person name="Galperin M.Y."/>
            <person name="Jogler C."/>
        </authorList>
    </citation>
    <scope>NUCLEOTIDE SEQUENCE [LARGE SCALE GENOMIC DNA]</scope>
    <source>
        <strain evidence="3 4">Spa11</strain>
    </source>
</reference>
<dbReference type="InterPro" id="IPR011017">
    <property type="entry name" value="TRASH_dom"/>
</dbReference>
<evidence type="ECO:0000313" key="3">
    <source>
        <dbReference type="EMBL" id="QDV73788.1"/>
    </source>
</evidence>
<dbReference type="EMBL" id="CP036349">
    <property type="protein sequence ID" value="QDV73788.1"/>
    <property type="molecule type" value="Genomic_DNA"/>
</dbReference>